<feature type="transmembrane region" description="Helical" evidence="5">
    <location>
        <begin position="127"/>
        <end position="145"/>
    </location>
</feature>
<keyword evidence="4 5" id="KW-0472">Membrane</keyword>
<accession>A0A6C0I335</accession>
<dbReference type="GO" id="GO:0005506">
    <property type="term" value="F:iron ion binding"/>
    <property type="evidence" value="ECO:0007669"/>
    <property type="project" value="InterPro"/>
</dbReference>
<sequence length="190" mass="22428">MSSYYDFSKNKDAYKNVDFSNKINNIFINVFIYLPLSLYITLTIQPIESNFHSIYFEAFHIFLNIVFGEIWFYTLHRIMHSKHFYKYHKMHHEMKETLGLFALYAHPFDAIIVNMGSIYVLHLLLQFSAFQVYLVGTYATINTVINSHSSIAHKQSHQIHHLKFNVNYGLDLFMDKIFHTGDNLNSNVTD</sequence>
<organism evidence="7">
    <name type="scientific">viral metagenome</name>
    <dbReference type="NCBI Taxonomy" id="1070528"/>
    <lineage>
        <taxon>unclassified sequences</taxon>
        <taxon>metagenomes</taxon>
        <taxon>organismal metagenomes</taxon>
    </lineage>
</organism>
<feature type="transmembrane region" description="Helical" evidence="5">
    <location>
        <begin position="54"/>
        <end position="76"/>
    </location>
</feature>
<dbReference type="Pfam" id="PF04116">
    <property type="entry name" value="FA_hydroxylase"/>
    <property type="match status" value="1"/>
</dbReference>
<proteinExistence type="predicted"/>
<dbReference type="InterPro" id="IPR006694">
    <property type="entry name" value="Fatty_acid_hydroxylase"/>
</dbReference>
<dbReference type="GO" id="GO:0008610">
    <property type="term" value="P:lipid biosynthetic process"/>
    <property type="evidence" value="ECO:0007669"/>
    <property type="project" value="InterPro"/>
</dbReference>
<feature type="transmembrane region" description="Helical" evidence="5">
    <location>
        <begin position="23"/>
        <end position="42"/>
    </location>
</feature>
<dbReference type="GO" id="GO:0016020">
    <property type="term" value="C:membrane"/>
    <property type="evidence" value="ECO:0007669"/>
    <property type="project" value="UniProtKB-SubCell"/>
</dbReference>
<protein>
    <recommendedName>
        <fullName evidence="6">Fatty acid hydroxylase domain-containing protein</fullName>
    </recommendedName>
</protein>
<evidence type="ECO:0000313" key="7">
    <source>
        <dbReference type="EMBL" id="QHT86787.1"/>
    </source>
</evidence>
<evidence type="ECO:0000259" key="6">
    <source>
        <dbReference type="Pfam" id="PF04116"/>
    </source>
</evidence>
<evidence type="ECO:0000256" key="4">
    <source>
        <dbReference type="ARBA" id="ARBA00023136"/>
    </source>
</evidence>
<name>A0A6C0I335_9ZZZZ</name>
<evidence type="ECO:0000256" key="2">
    <source>
        <dbReference type="ARBA" id="ARBA00022692"/>
    </source>
</evidence>
<dbReference type="EMBL" id="MN740076">
    <property type="protein sequence ID" value="QHT86787.1"/>
    <property type="molecule type" value="Genomic_DNA"/>
</dbReference>
<reference evidence="7" key="1">
    <citation type="journal article" date="2020" name="Nature">
        <title>Giant virus diversity and host interactions through global metagenomics.</title>
        <authorList>
            <person name="Schulz F."/>
            <person name="Roux S."/>
            <person name="Paez-Espino D."/>
            <person name="Jungbluth S."/>
            <person name="Walsh D.A."/>
            <person name="Denef V.J."/>
            <person name="McMahon K.D."/>
            <person name="Konstantinidis K.T."/>
            <person name="Eloe-Fadrosh E.A."/>
            <person name="Kyrpides N.C."/>
            <person name="Woyke T."/>
        </authorList>
    </citation>
    <scope>NUCLEOTIDE SEQUENCE</scope>
    <source>
        <strain evidence="7">GVMAG-M-3300023184-18</strain>
    </source>
</reference>
<evidence type="ECO:0000256" key="3">
    <source>
        <dbReference type="ARBA" id="ARBA00022989"/>
    </source>
</evidence>
<feature type="transmembrane region" description="Helical" evidence="5">
    <location>
        <begin position="97"/>
        <end position="121"/>
    </location>
</feature>
<evidence type="ECO:0000256" key="1">
    <source>
        <dbReference type="ARBA" id="ARBA00004370"/>
    </source>
</evidence>
<feature type="domain" description="Fatty acid hydroxylase" evidence="6">
    <location>
        <begin position="62"/>
        <end position="180"/>
    </location>
</feature>
<keyword evidence="2 5" id="KW-0812">Transmembrane</keyword>
<dbReference type="AlphaFoldDB" id="A0A6C0I335"/>
<comment type="subcellular location">
    <subcellularLocation>
        <location evidence="1">Membrane</location>
    </subcellularLocation>
</comment>
<dbReference type="GO" id="GO:0016491">
    <property type="term" value="F:oxidoreductase activity"/>
    <property type="evidence" value="ECO:0007669"/>
    <property type="project" value="InterPro"/>
</dbReference>
<dbReference type="PANTHER" id="PTHR11863">
    <property type="entry name" value="STEROL DESATURASE"/>
    <property type="match status" value="1"/>
</dbReference>
<evidence type="ECO:0000256" key="5">
    <source>
        <dbReference type="SAM" id="Phobius"/>
    </source>
</evidence>
<dbReference type="InterPro" id="IPR050307">
    <property type="entry name" value="Sterol_Desaturase_Related"/>
</dbReference>
<keyword evidence="3 5" id="KW-1133">Transmembrane helix</keyword>